<gene>
    <name evidence="7" type="ORF">DOTSEDRAFT_70316</name>
</gene>
<evidence type="ECO:0000259" key="5">
    <source>
        <dbReference type="Pfam" id="PF02558"/>
    </source>
</evidence>
<dbReference type="FunFam" id="1.10.1040.10:FF:000017">
    <property type="entry name" value="2-dehydropantoate 2-reductase"/>
    <property type="match status" value="1"/>
</dbReference>
<comment type="function">
    <text evidence="4">Catalyzes the NADPH-dependent reduction of ketopantoate into pantoic acid.</text>
</comment>
<dbReference type="STRING" id="675120.N1PTI9"/>
<dbReference type="EC" id="1.1.1.169" evidence="4"/>
<comment type="catalytic activity">
    <reaction evidence="4">
        <text>(R)-pantoate + NADP(+) = 2-dehydropantoate + NADPH + H(+)</text>
        <dbReference type="Rhea" id="RHEA:16233"/>
        <dbReference type="ChEBI" id="CHEBI:11561"/>
        <dbReference type="ChEBI" id="CHEBI:15378"/>
        <dbReference type="ChEBI" id="CHEBI:15980"/>
        <dbReference type="ChEBI" id="CHEBI:57783"/>
        <dbReference type="ChEBI" id="CHEBI:58349"/>
        <dbReference type="EC" id="1.1.1.169"/>
    </reaction>
</comment>
<protein>
    <recommendedName>
        <fullName evidence="4">2-dehydropantoate 2-reductase</fullName>
        <ecNumber evidence="4">1.1.1.169</ecNumber>
    </recommendedName>
    <alternativeName>
        <fullName evidence="4">Ketopantoate reductase</fullName>
    </alternativeName>
</protein>
<evidence type="ECO:0000256" key="3">
    <source>
        <dbReference type="ARBA" id="ARBA00023002"/>
    </source>
</evidence>
<evidence type="ECO:0000256" key="4">
    <source>
        <dbReference type="RuleBase" id="RU362068"/>
    </source>
</evidence>
<dbReference type="EMBL" id="KB446537">
    <property type="protein sequence ID" value="EME46278.1"/>
    <property type="molecule type" value="Genomic_DNA"/>
</dbReference>
<dbReference type="AlphaFoldDB" id="N1PTI9"/>
<dbReference type="InterPro" id="IPR008927">
    <property type="entry name" value="6-PGluconate_DH-like_C_sf"/>
</dbReference>
<dbReference type="InterPro" id="IPR013328">
    <property type="entry name" value="6PGD_dom2"/>
</dbReference>
<dbReference type="GO" id="GO:0005737">
    <property type="term" value="C:cytoplasm"/>
    <property type="evidence" value="ECO:0007669"/>
    <property type="project" value="TreeGrafter"/>
</dbReference>
<dbReference type="SUPFAM" id="SSF51735">
    <property type="entry name" value="NAD(P)-binding Rossmann-fold domains"/>
    <property type="match status" value="1"/>
</dbReference>
<dbReference type="Gene3D" id="1.10.1040.10">
    <property type="entry name" value="N-(1-d-carboxylethyl)-l-norvaline Dehydrogenase, domain 2"/>
    <property type="match status" value="1"/>
</dbReference>
<evidence type="ECO:0000259" key="6">
    <source>
        <dbReference type="Pfam" id="PF08546"/>
    </source>
</evidence>
<dbReference type="OrthoDB" id="3609at2759"/>
<dbReference type="InterPro" id="IPR036291">
    <property type="entry name" value="NAD(P)-bd_dom_sf"/>
</dbReference>
<dbReference type="InterPro" id="IPR013332">
    <property type="entry name" value="KPR_N"/>
</dbReference>
<dbReference type="OMA" id="LWNASWG"/>
<dbReference type="Pfam" id="PF02558">
    <property type="entry name" value="ApbA"/>
    <property type="match status" value="1"/>
</dbReference>
<dbReference type="InterPro" id="IPR003710">
    <property type="entry name" value="ApbA"/>
</dbReference>
<proteinExistence type="inferred from homology"/>
<evidence type="ECO:0000313" key="8">
    <source>
        <dbReference type="Proteomes" id="UP000016933"/>
    </source>
</evidence>
<dbReference type="Proteomes" id="UP000016933">
    <property type="component" value="Unassembled WGS sequence"/>
</dbReference>
<dbReference type="InterPro" id="IPR051402">
    <property type="entry name" value="KPR-Related"/>
</dbReference>
<organism evidence="7 8">
    <name type="scientific">Dothistroma septosporum (strain NZE10 / CBS 128990)</name>
    <name type="common">Red band needle blight fungus</name>
    <name type="synonym">Mycosphaerella pini</name>
    <dbReference type="NCBI Taxonomy" id="675120"/>
    <lineage>
        <taxon>Eukaryota</taxon>
        <taxon>Fungi</taxon>
        <taxon>Dikarya</taxon>
        <taxon>Ascomycota</taxon>
        <taxon>Pezizomycotina</taxon>
        <taxon>Dothideomycetes</taxon>
        <taxon>Dothideomycetidae</taxon>
        <taxon>Mycosphaerellales</taxon>
        <taxon>Mycosphaerellaceae</taxon>
        <taxon>Dothistroma</taxon>
    </lineage>
</organism>
<comment type="similarity">
    <text evidence="1 4">Belongs to the ketopantoate reductase family.</text>
</comment>
<dbReference type="NCBIfam" id="TIGR00745">
    <property type="entry name" value="apbA_panE"/>
    <property type="match status" value="1"/>
</dbReference>
<accession>N1PTI9</accession>
<sequence length="343" mass="36887">MTTKVLIFGSGAVGAIYAYLLMKAGCEVTTVCRSNYDAAKRDGFHIDSDVFGKELHIEPLVARTCEEAEGPFDFVIVSCKVFSDANISQNIGPAVTEGRTTIALLQNGIGIEEEHAAAFPANPLLSCSVYLPTTKTSPGRIQMGSMEMLEIGPYPAPSETGYNKAAEASAKHLVGLLESAGGNPRYYANIQERRWAKLLLNASWNPIAALGLSRDLAFLASSSSAAGVIHGVMDEIIAVAQGMGHTTVDQAAAEKSFKLVKMREATDHPGIEPSMLVDLLNGRRMEVEVILGNPVRIANRLGVQVPRLEMLYALSKALDNATQLRKPGKSLDMADLKKRTARN</sequence>
<keyword evidence="2 4" id="KW-0521">NADP</keyword>
<evidence type="ECO:0000256" key="2">
    <source>
        <dbReference type="ARBA" id="ARBA00022857"/>
    </source>
</evidence>
<feature type="domain" description="Ketopantoate reductase C-terminal" evidence="6">
    <location>
        <begin position="189"/>
        <end position="318"/>
    </location>
</feature>
<dbReference type="InterPro" id="IPR013752">
    <property type="entry name" value="KPA_reductase"/>
</dbReference>
<dbReference type="eggNOG" id="ENOG502S3CY">
    <property type="taxonomic scope" value="Eukaryota"/>
</dbReference>
<dbReference type="Gene3D" id="3.40.50.720">
    <property type="entry name" value="NAD(P)-binding Rossmann-like Domain"/>
    <property type="match status" value="1"/>
</dbReference>
<dbReference type="Pfam" id="PF08546">
    <property type="entry name" value="ApbA_C"/>
    <property type="match status" value="1"/>
</dbReference>
<dbReference type="PANTHER" id="PTHR21708:SF30">
    <property type="entry name" value="2-DEHYDROPANTOATE 2-REDUCTASE-RELATED"/>
    <property type="match status" value="1"/>
</dbReference>
<dbReference type="PANTHER" id="PTHR21708">
    <property type="entry name" value="PROBABLE 2-DEHYDROPANTOATE 2-REDUCTASE"/>
    <property type="match status" value="1"/>
</dbReference>
<dbReference type="HOGENOM" id="CLU_031468_2_0_1"/>
<evidence type="ECO:0000313" key="7">
    <source>
        <dbReference type="EMBL" id="EME46278.1"/>
    </source>
</evidence>
<reference evidence="7 8" key="2">
    <citation type="journal article" date="2012" name="PLoS Pathog.">
        <title>Diverse lifestyles and strategies of plant pathogenesis encoded in the genomes of eighteen Dothideomycetes fungi.</title>
        <authorList>
            <person name="Ohm R.A."/>
            <person name="Feau N."/>
            <person name="Henrissat B."/>
            <person name="Schoch C.L."/>
            <person name="Horwitz B.A."/>
            <person name="Barry K.W."/>
            <person name="Condon B.J."/>
            <person name="Copeland A.C."/>
            <person name="Dhillon B."/>
            <person name="Glaser F."/>
            <person name="Hesse C.N."/>
            <person name="Kosti I."/>
            <person name="LaButti K."/>
            <person name="Lindquist E.A."/>
            <person name="Lucas S."/>
            <person name="Salamov A.A."/>
            <person name="Bradshaw R.E."/>
            <person name="Ciuffetti L."/>
            <person name="Hamelin R.C."/>
            <person name="Kema G.H.J."/>
            <person name="Lawrence C."/>
            <person name="Scott J.A."/>
            <person name="Spatafora J.W."/>
            <person name="Turgeon B.G."/>
            <person name="de Wit P.J.G.M."/>
            <person name="Zhong S."/>
            <person name="Goodwin S.B."/>
            <person name="Grigoriev I.V."/>
        </authorList>
    </citation>
    <scope>NUCLEOTIDE SEQUENCE [LARGE SCALE GENOMIC DNA]</scope>
    <source>
        <strain evidence="8">NZE10 / CBS 128990</strain>
    </source>
</reference>
<reference evidence="8" key="1">
    <citation type="journal article" date="2012" name="PLoS Genet.">
        <title>The genomes of the fungal plant pathogens Cladosporium fulvum and Dothistroma septosporum reveal adaptation to different hosts and lifestyles but also signatures of common ancestry.</title>
        <authorList>
            <person name="de Wit P.J.G.M."/>
            <person name="van der Burgt A."/>
            <person name="Oekmen B."/>
            <person name="Stergiopoulos I."/>
            <person name="Abd-Elsalam K.A."/>
            <person name="Aerts A.L."/>
            <person name="Bahkali A.H."/>
            <person name="Beenen H.G."/>
            <person name="Chettri P."/>
            <person name="Cox M.P."/>
            <person name="Datema E."/>
            <person name="de Vries R.P."/>
            <person name="Dhillon B."/>
            <person name="Ganley A.R."/>
            <person name="Griffiths S.A."/>
            <person name="Guo Y."/>
            <person name="Hamelin R.C."/>
            <person name="Henrissat B."/>
            <person name="Kabir M.S."/>
            <person name="Jashni M.K."/>
            <person name="Kema G."/>
            <person name="Klaubauf S."/>
            <person name="Lapidus A."/>
            <person name="Levasseur A."/>
            <person name="Lindquist E."/>
            <person name="Mehrabi R."/>
            <person name="Ohm R.A."/>
            <person name="Owen T.J."/>
            <person name="Salamov A."/>
            <person name="Schwelm A."/>
            <person name="Schijlen E."/>
            <person name="Sun H."/>
            <person name="van den Burg H.A."/>
            <person name="van Ham R.C.H.J."/>
            <person name="Zhang S."/>
            <person name="Goodwin S.B."/>
            <person name="Grigoriev I.V."/>
            <person name="Collemare J."/>
            <person name="Bradshaw R.E."/>
        </authorList>
    </citation>
    <scope>NUCLEOTIDE SEQUENCE [LARGE SCALE GENOMIC DNA]</scope>
    <source>
        <strain evidence="8">NZE10 / CBS 128990</strain>
    </source>
</reference>
<dbReference type="GO" id="GO:0015940">
    <property type="term" value="P:pantothenate biosynthetic process"/>
    <property type="evidence" value="ECO:0007669"/>
    <property type="project" value="InterPro"/>
</dbReference>
<dbReference type="SUPFAM" id="SSF48179">
    <property type="entry name" value="6-phosphogluconate dehydrogenase C-terminal domain-like"/>
    <property type="match status" value="1"/>
</dbReference>
<feature type="domain" description="Ketopantoate reductase N-terminal" evidence="5">
    <location>
        <begin position="5"/>
        <end position="155"/>
    </location>
</feature>
<name>N1PTI9_DOTSN</name>
<evidence type="ECO:0000256" key="1">
    <source>
        <dbReference type="ARBA" id="ARBA00007870"/>
    </source>
</evidence>
<dbReference type="GO" id="GO:0008677">
    <property type="term" value="F:2-dehydropantoate 2-reductase activity"/>
    <property type="evidence" value="ECO:0007669"/>
    <property type="project" value="UniProtKB-EC"/>
</dbReference>
<keyword evidence="3 4" id="KW-0560">Oxidoreductase</keyword>
<keyword evidence="8" id="KW-1185">Reference proteome</keyword>